<dbReference type="SUPFAM" id="SSF50630">
    <property type="entry name" value="Acid proteases"/>
    <property type="match status" value="1"/>
</dbReference>
<proteinExistence type="predicted"/>
<dbReference type="InterPro" id="IPR005162">
    <property type="entry name" value="Retrotrans_gag_dom"/>
</dbReference>
<evidence type="ECO:0000313" key="3">
    <source>
        <dbReference type="EMBL" id="EPS67646.1"/>
    </source>
</evidence>
<dbReference type="InterPro" id="IPR032567">
    <property type="entry name" value="RTL1-rel"/>
</dbReference>
<keyword evidence="4" id="KW-1185">Reference proteome</keyword>
<dbReference type="InterPro" id="IPR043502">
    <property type="entry name" value="DNA/RNA_pol_sf"/>
</dbReference>
<comment type="caution">
    <text evidence="3">The sequence shown here is derived from an EMBL/GenBank/DDBJ whole genome shotgun (WGS) entry which is preliminary data.</text>
</comment>
<feature type="domain" description="CCHC-type" evidence="2">
    <location>
        <begin position="229"/>
        <end position="243"/>
    </location>
</feature>
<dbReference type="Gene3D" id="2.40.70.10">
    <property type="entry name" value="Acid Proteases"/>
    <property type="match status" value="1"/>
</dbReference>
<dbReference type="Pfam" id="PF03732">
    <property type="entry name" value="Retrotrans_gag"/>
    <property type="match status" value="1"/>
</dbReference>
<dbReference type="Gene3D" id="4.10.60.10">
    <property type="entry name" value="Zinc finger, CCHC-type"/>
    <property type="match status" value="1"/>
</dbReference>
<dbReference type="CDD" id="cd00303">
    <property type="entry name" value="retropepsin_like"/>
    <property type="match status" value="1"/>
</dbReference>
<dbReference type="EMBL" id="AUSU01002999">
    <property type="protein sequence ID" value="EPS67646.1"/>
    <property type="molecule type" value="Genomic_DNA"/>
</dbReference>
<sequence>METFSGEVSEEAEAWLKTFERKCKFLGVPDEVKTLIVVQWFDGRAGTWWNSVETSLMAGREANWDVFKKIYLDHFFPKELRNRKKREFNQLVQGNMKVMQYLENFQDLGRYAPKVMDDEEEKIQKFYDGLSGHIRVPLTGLRNPTFAEVVNFALEVEEELDRTARTENNKRPFEGYRVERVVKRQFPRRFEPIPRRDMRPMRPPAPNPTVCEKCHRIHQGECRMGPLTCFYCGKPGHYARDCPTKRAREGEGAKEKNVPRGKARVFTITQDEATTSTDLISGTIDVNGIPAFTLFDTGATDSFVSKSFAKSLGVEPGRISFTVFTAGGKKLGSRFIYRNCEVVIGSHRFSADLKELYMIDFDVILGFEWLTKQGASIRCKERQICFDETGKEPVDFPLRLDEKSRTATGDQGTGYLLFVTSVSDVSGGKIEEIPVVWEFLDVFPDDLPGQPPVRDVELEIELLPGTKPISKSPCRMSPREMRELKVQVQELLDKGYIRPSSSP</sequence>
<dbReference type="Pfam" id="PF00098">
    <property type="entry name" value="zf-CCHC"/>
    <property type="match status" value="1"/>
</dbReference>
<dbReference type="Gene3D" id="3.10.10.10">
    <property type="entry name" value="HIV Type 1 Reverse Transcriptase, subunit A, domain 1"/>
    <property type="match status" value="1"/>
</dbReference>
<organism evidence="3 4">
    <name type="scientific">Genlisea aurea</name>
    <dbReference type="NCBI Taxonomy" id="192259"/>
    <lineage>
        <taxon>Eukaryota</taxon>
        <taxon>Viridiplantae</taxon>
        <taxon>Streptophyta</taxon>
        <taxon>Embryophyta</taxon>
        <taxon>Tracheophyta</taxon>
        <taxon>Spermatophyta</taxon>
        <taxon>Magnoliopsida</taxon>
        <taxon>eudicotyledons</taxon>
        <taxon>Gunneridae</taxon>
        <taxon>Pentapetalae</taxon>
        <taxon>asterids</taxon>
        <taxon>lamiids</taxon>
        <taxon>Lamiales</taxon>
        <taxon>Lentibulariaceae</taxon>
        <taxon>Genlisea</taxon>
    </lineage>
</organism>
<dbReference type="Proteomes" id="UP000015453">
    <property type="component" value="Unassembled WGS sequence"/>
</dbReference>
<dbReference type="InterPro" id="IPR036875">
    <property type="entry name" value="Znf_CCHC_sf"/>
</dbReference>
<keyword evidence="1" id="KW-0479">Metal-binding</keyword>
<gene>
    <name evidence="3" type="ORF">M569_07128</name>
</gene>
<dbReference type="Pfam" id="PF08284">
    <property type="entry name" value="RVP_2"/>
    <property type="match status" value="1"/>
</dbReference>
<dbReference type="SUPFAM" id="SSF57756">
    <property type="entry name" value="Retrovirus zinc finger-like domains"/>
    <property type="match status" value="1"/>
</dbReference>
<dbReference type="PANTHER" id="PTHR15503:SF45">
    <property type="entry name" value="RNA-DIRECTED DNA POLYMERASE HOMOLOG"/>
    <property type="match status" value="1"/>
</dbReference>
<dbReference type="SUPFAM" id="SSF56672">
    <property type="entry name" value="DNA/RNA polymerases"/>
    <property type="match status" value="1"/>
</dbReference>
<dbReference type="PANTHER" id="PTHR15503">
    <property type="entry name" value="LDOC1 RELATED"/>
    <property type="match status" value="1"/>
</dbReference>
<accession>S8CS05</accession>
<dbReference type="SMART" id="SM00343">
    <property type="entry name" value="ZnF_C2HC"/>
    <property type="match status" value="1"/>
</dbReference>
<dbReference type="GO" id="GO:0003676">
    <property type="term" value="F:nucleic acid binding"/>
    <property type="evidence" value="ECO:0007669"/>
    <property type="project" value="InterPro"/>
</dbReference>
<dbReference type="InterPro" id="IPR021109">
    <property type="entry name" value="Peptidase_aspartic_dom_sf"/>
</dbReference>
<evidence type="ECO:0000256" key="1">
    <source>
        <dbReference type="PROSITE-ProRule" id="PRU00047"/>
    </source>
</evidence>
<keyword evidence="1" id="KW-0863">Zinc-finger</keyword>
<dbReference type="AlphaFoldDB" id="S8CS05"/>
<dbReference type="PROSITE" id="PS50158">
    <property type="entry name" value="ZF_CCHC"/>
    <property type="match status" value="1"/>
</dbReference>
<evidence type="ECO:0000313" key="4">
    <source>
        <dbReference type="Proteomes" id="UP000015453"/>
    </source>
</evidence>
<evidence type="ECO:0000259" key="2">
    <source>
        <dbReference type="PROSITE" id="PS50158"/>
    </source>
</evidence>
<dbReference type="GO" id="GO:0008270">
    <property type="term" value="F:zinc ion binding"/>
    <property type="evidence" value="ECO:0007669"/>
    <property type="project" value="UniProtKB-KW"/>
</dbReference>
<protein>
    <recommendedName>
        <fullName evidence="2">CCHC-type domain-containing protein</fullName>
    </recommendedName>
</protein>
<reference evidence="3 4" key="1">
    <citation type="journal article" date="2013" name="BMC Genomics">
        <title>The miniature genome of a carnivorous plant Genlisea aurea contains a low number of genes and short non-coding sequences.</title>
        <authorList>
            <person name="Leushkin E.V."/>
            <person name="Sutormin R.A."/>
            <person name="Nabieva E.R."/>
            <person name="Penin A.A."/>
            <person name="Kondrashov A.S."/>
            <person name="Logacheva M.D."/>
        </authorList>
    </citation>
    <scope>NUCLEOTIDE SEQUENCE [LARGE SCALE GENOMIC DNA]</scope>
</reference>
<name>S8CS05_9LAMI</name>
<dbReference type="InterPro" id="IPR001878">
    <property type="entry name" value="Znf_CCHC"/>
</dbReference>
<dbReference type="OrthoDB" id="913731at2759"/>
<keyword evidence="1" id="KW-0862">Zinc</keyword>